<dbReference type="InterPro" id="IPR043717">
    <property type="entry name" value="DUF5658"/>
</dbReference>
<evidence type="ECO:0000313" key="4">
    <source>
        <dbReference type="Proteomes" id="UP001596414"/>
    </source>
</evidence>
<protein>
    <submittedName>
        <fullName evidence="3">DUF5658 family protein</fullName>
    </submittedName>
</protein>
<feature type="transmembrane region" description="Helical" evidence="1">
    <location>
        <begin position="71"/>
        <end position="91"/>
    </location>
</feature>
<sequence>MQANMDLIEESSALDVFTTDASKEYISMVYVLVLLWGLGDVLSTYFAYAAVGTAAGETNPWMALLLSHNPVLIAVVKGAVVLYVGVILLEYRNLVQRTPGWRLWLVGVVVLGVVIVLNNLIVGIIALSFTVPVSSRPLMSPDGGQRGGHPHR</sequence>
<proteinExistence type="predicted"/>
<accession>A0ABD5X391</accession>
<dbReference type="Pfam" id="PF18902">
    <property type="entry name" value="DUF5658"/>
    <property type="match status" value="1"/>
</dbReference>
<keyword evidence="1" id="KW-1133">Transmembrane helix</keyword>
<keyword evidence="1" id="KW-0472">Membrane</keyword>
<evidence type="ECO:0000259" key="2">
    <source>
        <dbReference type="Pfam" id="PF18902"/>
    </source>
</evidence>
<organism evidence="3 4">
    <name type="scientific">Halovenus rubra</name>
    <dbReference type="NCBI Taxonomy" id="869890"/>
    <lineage>
        <taxon>Archaea</taxon>
        <taxon>Methanobacteriati</taxon>
        <taxon>Methanobacteriota</taxon>
        <taxon>Stenosarchaea group</taxon>
        <taxon>Halobacteria</taxon>
        <taxon>Halobacteriales</taxon>
        <taxon>Haloarculaceae</taxon>
        <taxon>Halovenus</taxon>
    </lineage>
</organism>
<feature type="transmembrane region" description="Helical" evidence="1">
    <location>
        <begin position="103"/>
        <end position="129"/>
    </location>
</feature>
<evidence type="ECO:0000256" key="1">
    <source>
        <dbReference type="SAM" id="Phobius"/>
    </source>
</evidence>
<comment type="caution">
    <text evidence="3">The sequence shown here is derived from an EMBL/GenBank/DDBJ whole genome shotgun (WGS) entry which is preliminary data.</text>
</comment>
<feature type="domain" description="DUF5658" evidence="2">
    <location>
        <begin position="32"/>
        <end position="122"/>
    </location>
</feature>
<name>A0ABD5X391_9EURY</name>
<reference evidence="3 4" key="1">
    <citation type="journal article" date="2014" name="Int. J. Syst. Evol. Microbiol.">
        <title>Complete genome sequence of Corynebacterium casei LMG S-19264T (=DSM 44701T), isolated from a smear-ripened cheese.</title>
        <authorList>
            <consortium name="US DOE Joint Genome Institute (JGI-PGF)"/>
            <person name="Walter F."/>
            <person name="Albersmeier A."/>
            <person name="Kalinowski J."/>
            <person name="Ruckert C."/>
        </authorList>
    </citation>
    <scope>NUCLEOTIDE SEQUENCE [LARGE SCALE GENOMIC DNA]</scope>
    <source>
        <strain evidence="3 4">CGMCC 4.7215</strain>
    </source>
</reference>
<gene>
    <name evidence="3" type="ORF">ACFQJ7_06620</name>
</gene>
<dbReference type="EMBL" id="JBHSZQ010000008">
    <property type="protein sequence ID" value="MFC7125711.1"/>
    <property type="molecule type" value="Genomic_DNA"/>
</dbReference>
<dbReference type="Proteomes" id="UP001596414">
    <property type="component" value="Unassembled WGS sequence"/>
</dbReference>
<keyword evidence="1" id="KW-0812">Transmembrane</keyword>
<feature type="transmembrane region" description="Helical" evidence="1">
    <location>
        <begin position="29"/>
        <end position="51"/>
    </location>
</feature>
<dbReference type="RefSeq" id="WP_267636900.1">
    <property type="nucleotide sequence ID" value="NZ_JAODIY010000008.1"/>
</dbReference>
<dbReference type="AlphaFoldDB" id="A0ABD5X391"/>
<evidence type="ECO:0000313" key="3">
    <source>
        <dbReference type="EMBL" id="MFC7125711.1"/>
    </source>
</evidence>